<keyword evidence="3" id="KW-0732">Signal</keyword>
<feature type="domain" description="Predicted membrane protein YciQ-like C-terminal" evidence="5">
    <location>
        <begin position="456"/>
        <end position="569"/>
    </location>
</feature>
<keyword evidence="2" id="KW-1133">Transmembrane helix</keyword>
<evidence type="ECO:0000256" key="2">
    <source>
        <dbReference type="SAM" id="Phobius"/>
    </source>
</evidence>
<dbReference type="Pfam" id="PF09972">
    <property type="entry name" value="DUF2207"/>
    <property type="match status" value="1"/>
</dbReference>
<feature type="signal peptide" evidence="3">
    <location>
        <begin position="1"/>
        <end position="21"/>
    </location>
</feature>
<feature type="transmembrane region" description="Helical" evidence="2">
    <location>
        <begin position="402"/>
        <end position="422"/>
    </location>
</feature>
<dbReference type="KEGG" id="acob:P0Y56_17090"/>
<sequence length="644" mass="69107">MRTALRSLFVLLFLLLVPAVGETQDNAGEERILNYLSTVTVAPSGDLDVTETIRIVALNQRINHGIYRDFPTSYGDNLGHRIHVGFAVVSVQRNGKDEEWSRETLSNGVRIRIGSADTVISPGVYTYAIHYRTSRQVYYGPDHDELYWNVTGNGWIFPIDHAEARITLPKEVALTGRDFWTGAQGSTAKDAEVAEERPGYIAFRTTRPLGSEEGLTVSAEFPKGVLAEPGGGRKLGWWIEDWGAIVVALGTIAGLVAYYVRAWAKAGRNPRPGTVVPIFSPPDDLSPAAMRYVSRMSFDNRCFSAAMVFLGVKGQLRITKQETGFLHLGSTTTLSRTELGGALGARDLPAPEVAMRDALFAGGDTLELKQENHTTLQAARSALQKGLGAAYDEVTYRKNTDWALYGLGLLFLAVLATAVIGLLATPSMTIFDRLGPPLIAVGLLVMASWVIRSTGKGWFRAVAIGILAIGALAAAFETVVNALNAQVWALFIPLLTLPLVISAFWWMYAPTREGRALMDRIAGFRQYLSITEEERLDRMNPPEKTPELFERYLPYAIALDVENRWAEKFAAVLAAAAAANSSAGTMLWYSGSGNVWDDPQGFASDIGGSLASTVSSASSSPSSGGSGGGGSSGGGGGGGGGGGW</sequence>
<feature type="compositionally biased region" description="Gly residues" evidence="1">
    <location>
        <begin position="624"/>
        <end position="644"/>
    </location>
</feature>
<evidence type="ECO:0000256" key="3">
    <source>
        <dbReference type="SAM" id="SignalP"/>
    </source>
</evidence>
<dbReference type="Pfam" id="PF20990">
    <property type="entry name" value="DUF2207_C"/>
    <property type="match status" value="2"/>
</dbReference>
<evidence type="ECO:0000259" key="5">
    <source>
        <dbReference type="Pfam" id="PF20990"/>
    </source>
</evidence>
<accession>A0AAJ5X6V6</accession>
<keyword evidence="2" id="KW-0812">Transmembrane</keyword>
<feature type="chain" id="PRO_5042544439" evidence="3">
    <location>
        <begin position="22"/>
        <end position="644"/>
    </location>
</feature>
<dbReference type="AlphaFoldDB" id="A0AAJ5X6V6"/>
<dbReference type="EMBL" id="CP119316">
    <property type="protein sequence ID" value="WEK46698.1"/>
    <property type="molecule type" value="Genomic_DNA"/>
</dbReference>
<keyword evidence="2" id="KW-0472">Membrane</keyword>
<evidence type="ECO:0000256" key="1">
    <source>
        <dbReference type="SAM" id="MobiDB-lite"/>
    </source>
</evidence>
<feature type="region of interest" description="Disordered" evidence="1">
    <location>
        <begin position="613"/>
        <end position="644"/>
    </location>
</feature>
<evidence type="ECO:0000313" key="6">
    <source>
        <dbReference type="EMBL" id="WEK46698.1"/>
    </source>
</evidence>
<dbReference type="InterPro" id="IPR018702">
    <property type="entry name" value="DUF2207"/>
</dbReference>
<feature type="domain" description="DUF2207" evidence="4">
    <location>
        <begin position="31"/>
        <end position="221"/>
    </location>
</feature>
<reference evidence="6" key="1">
    <citation type="submission" date="2023-03" db="EMBL/GenBank/DDBJ databases">
        <title>Andean soil-derived lignocellulolytic bacterial consortium as a source of novel taxa and putative plastic-active enzymes.</title>
        <authorList>
            <person name="Diaz-Garcia L."/>
            <person name="Chuvochina M."/>
            <person name="Feuerriegel G."/>
            <person name="Bunk B."/>
            <person name="Sproer C."/>
            <person name="Streit W.R."/>
            <person name="Rodriguez L.M."/>
            <person name="Overmann J."/>
            <person name="Jimenez D.J."/>
        </authorList>
    </citation>
    <scope>NUCLEOTIDE SEQUENCE</scope>
    <source>
        <strain evidence="6">MAG 26</strain>
    </source>
</reference>
<dbReference type="InterPro" id="IPR048389">
    <property type="entry name" value="YciQ-like_C"/>
</dbReference>
<evidence type="ECO:0000313" key="7">
    <source>
        <dbReference type="Proteomes" id="UP001218362"/>
    </source>
</evidence>
<gene>
    <name evidence="6" type="ORF">P0Y56_17090</name>
</gene>
<feature type="transmembrane region" description="Helical" evidence="2">
    <location>
        <begin position="434"/>
        <end position="451"/>
    </location>
</feature>
<feature type="compositionally biased region" description="Low complexity" evidence="1">
    <location>
        <begin position="613"/>
        <end position="623"/>
    </location>
</feature>
<dbReference type="Proteomes" id="UP001218362">
    <property type="component" value="Chromosome"/>
</dbReference>
<feature type="transmembrane region" description="Helical" evidence="2">
    <location>
        <begin position="458"/>
        <end position="476"/>
    </location>
</feature>
<feature type="transmembrane region" description="Helical" evidence="2">
    <location>
        <begin position="242"/>
        <end position="260"/>
    </location>
</feature>
<proteinExistence type="predicted"/>
<feature type="domain" description="Predicted membrane protein YciQ-like C-terminal" evidence="5">
    <location>
        <begin position="279"/>
        <end position="451"/>
    </location>
</feature>
<protein>
    <submittedName>
        <fullName evidence="6">DUF2207 domain-containing protein</fullName>
    </submittedName>
</protein>
<organism evidence="6 7">
    <name type="scientific">Candidatus Andeanibacterium colombiense</name>
    <dbReference type="NCBI Taxonomy" id="3121345"/>
    <lineage>
        <taxon>Bacteria</taxon>
        <taxon>Pseudomonadati</taxon>
        <taxon>Pseudomonadota</taxon>
        <taxon>Alphaproteobacteria</taxon>
        <taxon>Sphingomonadales</taxon>
        <taxon>Sphingomonadaceae</taxon>
        <taxon>Candidatus Andeanibacterium</taxon>
    </lineage>
</organism>
<name>A0AAJ5X6V6_9SPHN</name>
<evidence type="ECO:0000259" key="4">
    <source>
        <dbReference type="Pfam" id="PF09972"/>
    </source>
</evidence>
<feature type="transmembrane region" description="Helical" evidence="2">
    <location>
        <begin position="488"/>
        <end position="508"/>
    </location>
</feature>